<gene>
    <name evidence="3" type="ORF">D623_10021296</name>
</gene>
<dbReference type="EMBL" id="KE164616">
    <property type="protein sequence ID" value="EPQ19218.1"/>
    <property type="molecule type" value="Genomic_DNA"/>
</dbReference>
<dbReference type="Proteomes" id="UP000052978">
    <property type="component" value="Unassembled WGS sequence"/>
</dbReference>
<organism evidence="3 4">
    <name type="scientific">Myotis brandtii</name>
    <name type="common">Brandt's bat</name>
    <dbReference type="NCBI Taxonomy" id="109478"/>
    <lineage>
        <taxon>Eukaryota</taxon>
        <taxon>Metazoa</taxon>
        <taxon>Chordata</taxon>
        <taxon>Craniata</taxon>
        <taxon>Vertebrata</taxon>
        <taxon>Euteleostomi</taxon>
        <taxon>Mammalia</taxon>
        <taxon>Eutheria</taxon>
        <taxon>Laurasiatheria</taxon>
        <taxon>Chiroptera</taxon>
        <taxon>Yangochiroptera</taxon>
        <taxon>Vespertilionidae</taxon>
        <taxon>Myotis</taxon>
    </lineage>
</organism>
<dbReference type="PANTHER" id="PTHR16675:SF268">
    <property type="entry name" value="UL16-BINDING PROTEIN 1"/>
    <property type="match status" value="1"/>
</dbReference>
<dbReference type="GO" id="GO:0002476">
    <property type="term" value="P:antigen processing and presentation of endogenous peptide antigen via MHC class Ib"/>
    <property type="evidence" value="ECO:0007669"/>
    <property type="project" value="TreeGrafter"/>
</dbReference>
<proteinExistence type="predicted"/>
<keyword evidence="4" id="KW-1185">Reference proteome</keyword>
<reference evidence="3 4" key="1">
    <citation type="journal article" date="2013" name="Nat. Commun.">
        <title>Genome analysis reveals insights into physiology and longevity of the Brandt's bat Myotis brandtii.</title>
        <authorList>
            <person name="Seim I."/>
            <person name="Fang X."/>
            <person name="Xiong Z."/>
            <person name="Lobanov A.V."/>
            <person name="Huang Z."/>
            <person name="Ma S."/>
            <person name="Feng Y."/>
            <person name="Turanov A.A."/>
            <person name="Zhu Y."/>
            <person name="Lenz T.L."/>
            <person name="Gerashchenko M.V."/>
            <person name="Fan D."/>
            <person name="Hee Yim S."/>
            <person name="Yao X."/>
            <person name="Jordan D."/>
            <person name="Xiong Y."/>
            <person name="Ma Y."/>
            <person name="Lyapunov A.N."/>
            <person name="Chen G."/>
            <person name="Kulakova O.I."/>
            <person name="Sun Y."/>
            <person name="Lee S.G."/>
            <person name="Bronson R.T."/>
            <person name="Moskalev A.A."/>
            <person name="Sunyaev S.R."/>
            <person name="Zhang G."/>
            <person name="Krogh A."/>
            <person name="Wang J."/>
            <person name="Gladyshev V.N."/>
        </authorList>
    </citation>
    <scope>NUCLEOTIDE SEQUENCE [LARGE SCALE GENOMIC DNA]</scope>
</reference>
<dbReference type="AlphaFoldDB" id="S7Q762"/>
<keyword evidence="2" id="KW-0472">Membrane</keyword>
<dbReference type="SUPFAM" id="SSF54452">
    <property type="entry name" value="MHC antigen-recognition domain"/>
    <property type="match status" value="1"/>
</dbReference>
<feature type="transmembrane region" description="Helical" evidence="2">
    <location>
        <begin position="158"/>
        <end position="179"/>
    </location>
</feature>
<protein>
    <submittedName>
        <fullName evidence="3">NKG2D ligand 1</fullName>
    </submittedName>
</protein>
<accession>S7Q762</accession>
<dbReference type="Gene3D" id="3.30.500.10">
    <property type="entry name" value="MHC class I-like antigen recognition-like"/>
    <property type="match status" value="1"/>
</dbReference>
<dbReference type="GO" id="GO:0001916">
    <property type="term" value="P:positive regulation of T cell mediated cytotoxicity"/>
    <property type="evidence" value="ECO:0007669"/>
    <property type="project" value="TreeGrafter"/>
</dbReference>
<keyword evidence="2" id="KW-1133">Transmembrane helix</keyword>
<dbReference type="InterPro" id="IPR037055">
    <property type="entry name" value="MHC_I-like_Ag-recog_sf"/>
</dbReference>
<name>S7Q762_MYOBR</name>
<evidence type="ECO:0000313" key="3">
    <source>
        <dbReference type="EMBL" id="EPQ19218.1"/>
    </source>
</evidence>
<dbReference type="InterPro" id="IPR011162">
    <property type="entry name" value="MHC_I/II-like_Ag-recog"/>
</dbReference>
<evidence type="ECO:0000256" key="2">
    <source>
        <dbReference type="SAM" id="Phobius"/>
    </source>
</evidence>
<dbReference type="PANTHER" id="PTHR16675">
    <property type="entry name" value="MHC CLASS I-RELATED"/>
    <property type="match status" value="1"/>
</dbReference>
<sequence>MKVNERQAWNEQTDTLKYIVEEFKKILLDIKPGMSTAIGPLSLQVIMMCKQESSGHKSAFWEFRLDGQKFLLFDAMTESWIWEHPQSGPLRKALDGDRKLLVTISLGDCVNWIQQVSGTQGEVLDTKAAPITVPAAATTTPTIATASPTKTTDRLETWAIIVIVSVIVTVLIIVCIIGYRYRKSWQKMLKCCWECGLIQNVSPLVGCPSTSSCSPVDLQELQSFQQMQRLAEGREDTADAMLMSFSP</sequence>
<dbReference type="InterPro" id="IPR050208">
    <property type="entry name" value="MHC_class-I_related"/>
</dbReference>
<dbReference type="GO" id="GO:0009897">
    <property type="term" value="C:external side of plasma membrane"/>
    <property type="evidence" value="ECO:0007669"/>
    <property type="project" value="TreeGrafter"/>
</dbReference>
<dbReference type="GO" id="GO:0006955">
    <property type="term" value="P:immune response"/>
    <property type="evidence" value="ECO:0007669"/>
    <property type="project" value="TreeGrafter"/>
</dbReference>
<evidence type="ECO:0000256" key="1">
    <source>
        <dbReference type="ARBA" id="ARBA00023180"/>
    </source>
</evidence>
<evidence type="ECO:0000313" key="4">
    <source>
        <dbReference type="Proteomes" id="UP000052978"/>
    </source>
</evidence>
<keyword evidence="1" id="KW-0325">Glycoprotein</keyword>
<dbReference type="GO" id="GO:0005615">
    <property type="term" value="C:extracellular space"/>
    <property type="evidence" value="ECO:0007669"/>
    <property type="project" value="TreeGrafter"/>
</dbReference>
<dbReference type="GO" id="GO:0002486">
    <property type="term" value="P:antigen processing and presentation of endogenous peptide antigen via MHC class I via ER pathway, TAP-independent"/>
    <property type="evidence" value="ECO:0007669"/>
    <property type="project" value="TreeGrafter"/>
</dbReference>
<keyword evidence="2" id="KW-0812">Transmembrane</keyword>